<dbReference type="AlphaFoldDB" id="A0AAJ2PJ01"/>
<feature type="transmembrane region" description="Helical" evidence="1">
    <location>
        <begin position="100"/>
        <end position="121"/>
    </location>
</feature>
<protein>
    <submittedName>
        <fullName evidence="2">DUF2335 domain-containing protein</fullName>
    </submittedName>
</protein>
<keyword evidence="1" id="KW-0812">Transmembrane</keyword>
<accession>A0AAJ2PJ01</accession>
<dbReference type="Proteomes" id="UP001276229">
    <property type="component" value="Unassembled WGS sequence"/>
</dbReference>
<dbReference type="InterPro" id="IPR019284">
    <property type="entry name" value="RP532"/>
</dbReference>
<evidence type="ECO:0000313" key="2">
    <source>
        <dbReference type="EMBL" id="MDW8646084.1"/>
    </source>
</evidence>
<dbReference type="EMBL" id="JAUTFL010000016">
    <property type="protein sequence ID" value="MDW8646084.1"/>
    <property type="molecule type" value="Genomic_DNA"/>
</dbReference>
<proteinExistence type="predicted"/>
<feature type="transmembrane region" description="Helical" evidence="1">
    <location>
        <begin position="127"/>
        <end position="145"/>
    </location>
</feature>
<dbReference type="RefSeq" id="WP_172059686.1">
    <property type="nucleotide sequence ID" value="NZ_AP023391.1"/>
</dbReference>
<evidence type="ECO:0000313" key="3">
    <source>
        <dbReference type="Proteomes" id="UP001276229"/>
    </source>
</evidence>
<keyword evidence="1" id="KW-0472">Membrane</keyword>
<reference evidence="2" key="1">
    <citation type="submission" date="2023-07" db="EMBL/GenBank/DDBJ databases">
        <title>Characterization of virulence traits, antimicrobial resistance genes carried by mobile genetic elements and competence in Streptococcus suis strains isolated in France.</title>
        <authorList>
            <person name="Dechene-Tempier M."/>
            <person name="Marois-Crehan C."/>
            <person name="De Boisseson C."/>
            <person name="Lucas P."/>
            <person name="Bougeard S."/>
            <person name="Libante V."/>
            <person name="Payot S."/>
        </authorList>
    </citation>
    <scope>NUCLEOTIDE SEQUENCE</scope>
    <source>
        <strain evidence="2">1551</strain>
    </source>
</reference>
<sequence>MSNSKKKSKRKSNQATVHQVTEFIEKQPSDVQEEVVNELIAQRIESMTYSGPIPHPQLLKEFNDVIPNGADRIMTMAEKQSGHRITLEEKVVNANNRDSFLGVVFAGVIALLIVLGAIFLIYNNKDVQGFGLLIGASVAYIKVFLKSKSRDDKDLKEKE</sequence>
<name>A0AAJ2PJ01_STRSU</name>
<organism evidence="2 3">
    <name type="scientific">Streptococcus suis</name>
    <dbReference type="NCBI Taxonomy" id="1307"/>
    <lineage>
        <taxon>Bacteria</taxon>
        <taxon>Bacillati</taxon>
        <taxon>Bacillota</taxon>
        <taxon>Bacilli</taxon>
        <taxon>Lactobacillales</taxon>
        <taxon>Streptococcaceae</taxon>
        <taxon>Streptococcus</taxon>
    </lineage>
</organism>
<evidence type="ECO:0000256" key="1">
    <source>
        <dbReference type="SAM" id="Phobius"/>
    </source>
</evidence>
<keyword evidence="1" id="KW-1133">Transmembrane helix</keyword>
<dbReference type="Pfam" id="PF10097">
    <property type="entry name" value="DUF2335"/>
    <property type="match status" value="1"/>
</dbReference>
<gene>
    <name evidence="2" type="ORF">Q7V66_07985</name>
</gene>
<comment type="caution">
    <text evidence="2">The sequence shown here is derived from an EMBL/GenBank/DDBJ whole genome shotgun (WGS) entry which is preliminary data.</text>
</comment>